<dbReference type="EMBL" id="MFGJ01000007">
    <property type="protein sequence ID" value="OGF31866.1"/>
    <property type="molecule type" value="Genomic_DNA"/>
</dbReference>
<organism evidence="2 3">
    <name type="scientific">Candidatus Falkowbacteria bacterium RIFOXYC2_FULL_36_12</name>
    <dbReference type="NCBI Taxonomy" id="1798002"/>
    <lineage>
        <taxon>Bacteria</taxon>
        <taxon>Candidatus Falkowiibacteriota</taxon>
    </lineage>
</organism>
<dbReference type="AlphaFoldDB" id="A0A1F5SZE9"/>
<name>A0A1F5SZE9_9BACT</name>
<dbReference type="STRING" id="1798002.A2478_05280"/>
<keyword evidence="1" id="KW-0812">Transmembrane</keyword>
<comment type="caution">
    <text evidence="2">The sequence shown here is derived from an EMBL/GenBank/DDBJ whole genome shotgun (WGS) entry which is preliminary data.</text>
</comment>
<reference evidence="2 3" key="1">
    <citation type="journal article" date="2016" name="Nat. Commun.">
        <title>Thousands of microbial genomes shed light on interconnected biogeochemical processes in an aquifer system.</title>
        <authorList>
            <person name="Anantharaman K."/>
            <person name="Brown C.T."/>
            <person name="Hug L.A."/>
            <person name="Sharon I."/>
            <person name="Castelle C.J."/>
            <person name="Probst A.J."/>
            <person name="Thomas B.C."/>
            <person name="Singh A."/>
            <person name="Wilkins M.J."/>
            <person name="Karaoz U."/>
            <person name="Brodie E.L."/>
            <person name="Williams K.H."/>
            <person name="Hubbard S.S."/>
            <person name="Banfield J.F."/>
        </authorList>
    </citation>
    <scope>NUCLEOTIDE SEQUENCE [LARGE SCALE GENOMIC DNA]</scope>
</reference>
<evidence type="ECO:0000256" key="1">
    <source>
        <dbReference type="SAM" id="Phobius"/>
    </source>
</evidence>
<accession>A0A1F5SZE9</accession>
<protein>
    <submittedName>
        <fullName evidence="2">Uncharacterized protein</fullName>
    </submittedName>
</protein>
<dbReference type="Proteomes" id="UP000179001">
    <property type="component" value="Unassembled WGS sequence"/>
</dbReference>
<evidence type="ECO:0000313" key="3">
    <source>
        <dbReference type="Proteomes" id="UP000179001"/>
    </source>
</evidence>
<keyword evidence="1" id="KW-0472">Membrane</keyword>
<evidence type="ECO:0000313" key="2">
    <source>
        <dbReference type="EMBL" id="OGF31866.1"/>
    </source>
</evidence>
<keyword evidence="1" id="KW-1133">Transmembrane helix</keyword>
<gene>
    <name evidence="2" type="ORF">A2478_05280</name>
</gene>
<proteinExistence type="predicted"/>
<feature type="transmembrane region" description="Helical" evidence="1">
    <location>
        <begin position="33"/>
        <end position="59"/>
    </location>
</feature>
<sequence length="99" mass="11297">MPQEGFNRLEQLVRQNLELTRKNLANTEKIQKYILWLKVLNIVKTALIVLPIILAIIYLPAAIKNFLGSYQAIFDQIENLKNGSTSAVDPDIIKSLFSR</sequence>